<dbReference type="CDD" id="cd02508">
    <property type="entry name" value="ADP_Glucose_PP"/>
    <property type="match status" value="1"/>
</dbReference>
<keyword evidence="13" id="KW-1185">Reference proteome</keyword>
<protein>
    <recommendedName>
        <fullName evidence="9">Glucose-1-phosphate adenylyltransferase</fullName>
        <ecNumber evidence="9">2.7.7.27</ecNumber>
    </recommendedName>
    <alternativeName>
        <fullName evidence="9">ADP-glucose pyrophosphorylase</fullName>
        <shortName evidence="9">ADPGlc PPase</shortName>
    </alternativeName>
    <alternativeName>
        <fullName evidence="9">ADP-glucose synthase</fullName>
    </alternativeName>
</protein>
<keyword evidence="5 9" id="KW-0547">Nucleotide-binding</keyword>
<keyword evidence="3 9" id="KW-0808">Transferase</keyword>
<evidence type="ECO:0000256" key="1">
    <source>
        <dbReference type="ARBA" id="ARBA00010443"/>
    </source>
</evidence>
<evidence type="ECO:0000256" key="8">
    <source>
        <dbReference type="ARBA" id="ARBA00023277"/>
    </source>
</evidence>
<feature type="binding site" evidence="9">
    <location>
        <position position="202"/>
    </location>
    <ligand>
        <name>alpha-D-glucose 1-phosphate</name>
        <dbReference type="ChEBI" id="CHEBI:58601"/>
    </ligand>
</feature>
<comment type="similarity">
    <text evidence="1 9">Belongs to the bacterial/plant glucose-1-phosphate adenylyltransferase family.</text>
</comment>
<evidence type="ECO:0000313" key="12">
    <source>
        <dbReference type="EMBL" id="BBX71208.1"/>
    </source>
</evidence>
<feature type="binding site" evidence="9">
    <location>
        <position position="102"/>
    </location>
    <ligand>
        <name>alpha-D-glucose 1-phosphate</name>
        <dbReference type="ChEBI" id="CHEBI:58601"/>
    </ligand>
</feature>
<evidence type="ECO:0000256" key="7">
    <source>
        <dbReference type="ARBA" id="ARBA00023056"/>
    </source>
</evidence>
<dbReference type="InterPro" id="IPR011831">
    <property type="entry name" value="ADP-Glc_PPase"/>
</dbReference>
<keyword evidence="6 9" id="KW-0067">ATP-binding</keyword>
<dbReference type="KEGG" id="mpsc:MPSYJ_46690"/>
<dbReference type="InterPro" id="IPR056818">
    <property type="entry name" value="GlmU/GlgC-like_hexapep"/>
</dbReference>
<dbReference type="Gene3D" id="2.160.10.10">
    <property type="entry name" value="Hexapeptide repeat proteins"/>
    <property type="match status" value="1"/>
</dbReference>
<dbReference type="PROSITE" id="PS00808">
    <property type="entry name" value="ADP_GLC_PYROPHOSPH_1"/>
    <property type="match status" value="1"/>
</dbReference>
<comment type="subunit">
    <text evidence="9">Homotetramer.</text>
</comment>
<dbReference type="GO" id="GO:0008878">
    <property type="term" value="F:glucose-1-phosphate adenylyltransferase activity"/>
    <property type="evidence" value="ECO:0007669"/>
    <property type="project" value="UniProtKB-UniRule"/>
</dbReference>
<comment type="function">
    <text evidence="9">Involved in the biosynthesis of ADP-glucose, a building block required for the elongation reactions to produce glycogen. Catalyzes the reaction between ATP and alpha-D-glucose 1-phosphate (G1P) to produce pyrophosphate and ADP-Glc.</text>
</comment>
<dbReference type="SUPFAM" id="SSF51161">
    <property type="entry name" value="Trimeric LpxA-like enzymes"/>
    <property type="match status" value="1"/>
</dbReference>
<comment type="pathway">
    <text evidence="9">Glycan biosynthesis; glycogen biosynthesis.</text>
</comment>
<keyword evidence="8 9" id="KW-0119">Carbohydrate metabolism</keyword>
<evidence type="ECO:0000259" key="10">
    <source>
        <dbReference type="Pfam" id="PF00483"/>
    </source>
</evidence>
<comment type="catalytic activity">
    <reaction evidence="9">
        <text>alpha-D-glucose 1-phosphate + ATP + H(+) = ADP-alpha-D-glucose + diphosphate</text>
        <dbReference type="Rhea" id="RHEA:12120"/>
        <dbReference type="ChEBI" id="CHEBI:15378"/>
        <dbReference type="ChEBI" id="CHEBI:30616"/>
        <dbReference type="ChEBI" id="CHEBI:33019"/>
        <dbReference type="ChEBI" id="CHEBI:57498"/>
        <dbReference type="ChEBI" id="CHEBI:58601"/>
        <dbReference type="EC" id="2.7.7.27"/>
    </reaction>
</comment>
<evidence type="ECO:0000256" key="5">
    <source>
        <dbReference type="ARBA" id="ARBA00022741"/>
    </source>
</evidence>
<accession>A0A7I7MG98</accession>
<feature type="binding site" evidence="9">
    <location>
        <begin position="184"/>
        <end position="185"/>
    </location>
    <ligand>
        <name>alpha-D-glucose 1-phosphate</name>
        <dbReference type="ChEBI" id="CHEBI:58601"/>
    </ligand>
</feature>
<feature type="site" description="Could play a key role in the communication between the regulatory and the substrate sites" evidence="9">
    <location>
        <position position="64"/>
    </location>
</feature>
<dbReference type="HAMAP" id="MF_00624">
    <property type="entry name" value="GlgC"/>
    <property type="match status" value="1"/>
</dbReference>
<evidence type="ECO:0000256" key="6">
    <source>
        <dbReference type="ARBA" id="ARBA00022840"/>
    </source>
</evidence>
<dbReference type="Pfam" id="PF24894">
    <property type="entry name" value="Hexapep_GlmU"/>
    <property type="match status" value="1"/>
</dbReference>
<organism evidence="12 13">
    <name type="scientific">Mycolicibacterium psychrotolerans</name>
    <dbReference type="NCBI Taxonomy" id="216929"/>
    <lineage>
        <taxon>Bacteria</taxon>
        <taxon>Bacillati</taxon>
        <taxon>Actinomycetota</taxon>
        <taxon>Actinomycetes</taxon>
        <taxon>Mycobacteriales</taxon>
        <taxon>Mycobacteriaceae</taxon>
        <taxon>Mycolicibacterium</taxon>
    </lineage>
</organism>
<dbReference type="InterPro" id="IPR005835">
    <property type="entry name" value="NTP_transferase_dom"/>
</dbReference>
<name>A0A7I7MG98_9MYCO</name>
<feature type="domain" description="Glucose-1-phosphate adenylyltransferase/Bifunctional protein GlmU-like C-terminal hexapeptide" evidence="11">
    <location>
        <begin position="305"/>
        <end position="407"/>
    </location>
</feature>
<keyword evidence="2 9" id="KW-0321">Glycogen metabolism</keyword>
<dbReference type="RefSeq" id="WP_163725307.1">
    <property type="nucleotide sequence ID" value="NZ_AP022574.1"/>
</dbReference>
<dbReference type="UniPathway" id="UPA00164"/>
<feature type="binding site" evidence="9">
    <location>
        <position position="167"/>
    </location>
    <ligand>
        <name>alpha-D-glucose 1-phosphate</name>
        <dbReference type="ChEBI" id="CHEBI:58601"/>
    </ligand>
</feature>
<evidence type="ECO:0000256" key="3">
    <source>
        <dbReference type="ARBA" id="ARBA00022679"/>
    </source>
</evidence>
<dbReference type="PROSITE" id="PS00810">
    <property type="entry name" value="ADP_GLC_PYROPHOSPH_3"/>
    <property type="match status" value="1"/>
</dbReference>
<dbReference type="InterPro" id="IPR029044">
    <property type="entry name" value="Nucleotide-diphossugar_trans"/>
</dbReference>
<dbReference type="PANTHER" id="PTHR43523">
    <property type="entry name" value="GLUCOSE-1-PHOSPHATE ADENYLYLTRANSFERASE-RELATED"/>
    <property type="match status" value="1"/>
</dbReference>
<keyword evidence="7 9" id="KW-0320">Glycogen biosynthesis</keyword>
<evidence type="ECO:0000256" key="4">
    <source>
        <dbReference type="ARBA" id="ARBA00022695"/>
    </source>
</evidence>
<proteinExistence type="inferred from homology"/>
<dbReference type="Pfam" id="PF00483">
    <property type="entry name" value="NTP_transferase"/>
    <property type="match status" value="1"/>
</dbReference>
<dbReference type="InterPro" id="IPR011004">
    <property type="entry name" value="Trimer_LpxA-like_sf"/>
</dbReference>
<keyword evidence="4 9" id="KW-0548">Nucleotidyltransferase</keyword>
<dbReference type="Gene3D" id="3.90.550.10">
    <property type="entry name" value="Spore Coat Polysaccharide Biosynthesis Protein SpsA, Chain A"/>
    <property type="match status" value="1"/>
</dbReference>
<feature type="site" description="Could play a key role in the communication between the regulatory and the substrate sites" evidence="9">
    <location>
        <position position="101"/>
    </location>
</feature>
<sequence length="417" mass="44775">MDATPSRKKVIAVVLAGGEGKRLMPLTADRAKPAVPFGGIYRLIDFALSNVVNSGYLKVVVLTQYKSHSLDRHVTTTWRMSTLLGNYVTPVPAQQRVGKRWYLGSADAIFQSLNLLNDEDPDIVVVVGADHVYRMDFAQMVQQHVESGAGCTVAAIRQRIELADQFGVIDIDPESPQRIRAFLEKPTDPQGLPDAPHEVLASMGNYVFSADALRDAVTRDAAAETSDHDMGGDIVPWFVDRSESAVYDYKDNDVPGSFPRDRGYWRDVGTMQSYYDAHMDLVAPLPEFNLYNSAWPIFTSYGALPPAKLVEGESGTPIAAHNSILSPGVVITGGTVNESVLSPSCRVGSGAEVSGSVLLNGVTVGAGAVVRNAIIDKNVEVPAGAEIGVDPQADEARGFVVQDGLTVLHKGQKVSGP</sequence>
<dbReference type="GO" id="GO:0005978">
    <property type="term" value="P:glycogen biosynthetic process"/>
    <property type="evidence" value="ECO:0007669"/>
    <property type="project" value="UniProtKB-UniRule"/>
</dbReference>
<evidence type="ECO:0000256" key="9">
    <source>
        <dbReference type="HAMAP-Rule" id="MF_00624"/>
    </source>
</evidence>
<dbReference type="NCBIfam" id="NF002023">
    <property type="entry name" value="PRK00844.1"/>
    <property type="match status" value="1"/>
</dbReference>
<dbReference type="InterPro" id="IPR023049">
    <property type="entry name" value="GlgC_bac"/>
</dbReference>
<dbReference type="GO" id="GO:0005524">
    <property type="term" value="F:ATP binding"/>
    <property type="evidence" value="ECO:0007669"/>
    <property type="project" value="UniProtKB-KW"/>
</dbReference>
<dbReference type="CDD" id="cd04651">
    <property type="entry name" value="LbH_G1P_AT_C"/>
    <property type="match status" value="1"/>
</dbReference>
<dbReference type="PANTHER" id="PTHR43523:SF2">
    <property type="entry name" value="GLUCOSE-1-PHOSPHATE ADENYLYLTRANSFERASE"/>
    <property type="match status" value="1"/>
</dbReference>
<dbReference type="PROSITE" id="PS00809">
    <property type="entry name" value="ADP_GLC_PYROPHOSPH_2"/>
    <property type="match status" value="1"/>
</dbReference>
<dbReference type="AlphaFoldDB" id="A0A7I7MG98"/>
<feature type="domain" description="Nucleotidyl transferase" evidence="10">
    <location>
        <begin position="12"/>
        <end position="281"/>
    </location>
</feature>
<evidence type="ECO:0000313" key="13">
    <source>
        <dbReference type="Proteomes" id="UP000466514"/>
    </source>
</evidence>
<dbReference type="Proteomes" id="UP000466514">
    <property type="component" value="Chromosome"/>
</dbReference>
<gene>
    <name evidence="12" type="primary">glgC_2</name>
    <name evidence="9" type="synonym">glgC</name>
    <name evidence="12" type="ORF">MPSYJ_46690</name>
</gene>
<evidence type="ECO:0000259" key="11">
    <source>
        <dbReference type="Pfam" id="PF24894"/>
    </source>
</evidence>
<dbReference type="EC" id="2.7.7.27" evidence="9"/>
<dbReference type="EMBL" id="AP022574">
    <property type="protein sequence ID" value="BBX71208.1"/>
    <property type="molecule type" value="Genomic_DNA"/>
</dbReference>
<dbReference type="SUPFAM" id="SSF53448">
    <property type="entry name" value="Nucleotide-diphospho-sugar transferases"/>
    <property type="match status" value="1"/>
</dbReference>
<reference evidence="12 13" key="1">
    <citation type="journal article" date="2019" name="Emerg. Microbes Infect.">
        <title>Comprehensive subspecies identification of 175 nontuberculous mycobacteria species based on 7547 genomic profiles.</title>
        <authorList>
            <person name="Matsumoto Y."/>
            <person name="Kinjo T."/>
            <person name="Motooka D."/>
            <person name="Nabeya D."/>
            <person name="Jung N."/>
            <person name="Uechi K."/>
            <person name="Horii T."/>
            <person name="Iida T."/>
            <person name="Fujita J."/>
            <person name="Nakamura S."/>
        </authorList>
    </citation>
    <scope>NUCLEOTIDE SEQUENCE [LARGE SCALE GENOMIC DNA]</scope>
    <source>
        <strain evidence="12 13">JCM 13323</strain>
    </source>
</reference>
<dbReference type="NCBIfam" id="TIGR02091">
    <property type="entry name" value="glgC"/>
    <property type="match status" value="1"/>
</dbReference>
<dbReference type="InterPro" id="IPR005836">
    <property type="entry name" value="ADP_Glu_pyroP_CS"/>
</dbReference>
<evidence type="ECO:0000256" key="2">
    <source>
        <dbReference type="ARBA" id="ARBA00022600"/>
    </source>
</evidence>
<dbReference type="NCBIfam" id="NF001947">
    <property type="entry name" value="PRK00725.1"/>
    <property type="match status" value="1"/>
</dbReference>